<gene>
    <name evidence="5" type="ORF">OSO01_34170</name>
</gene>
<dbReference type="GO" id="GO:0016491">
    <property type="term" value="F:oxidoreductase activity"/>
    <property type="evidence" value="ECO:0007669"/>
    <property type="project" value="UniProtKB-KW"/>
</dbReference>
<evidence type="ECO:0000256" key="1">
    <source>
        <dbReference type="ARBA" id="ARBA00010928"/>
    </source>
</evidence>
<organism evidence="5 6">
    <name type="scientific">Oceanobacillus sojae</name>
    <dbReference type="NCBI Taxonomy" id="582851"/>
    <lineage>
        <taxon>Bacteria</taxon>
        <taxon>Bacillati</taxon>
        <taxon>Bacillota</taxon>
        <taxon>Bacilli</taxon>
        <taxon>Bacillales</taxon>
        <taxon>Bacillaceae</taxon>
        <taxon>Oceanobacillus</taxon>
    </lineage>
</organism>
<dbReference type="Pfam" id="PF02894">
    <property type="entry name" value="GFO_IDH_MocA_C"/>
    <property type="match status" value="1"/>
</dbReference>
<dbReference type="SUPFAM" id="SSF51735">
    <property type="entry name" value="NAD(P)-binding Rossmann-fold domains"/>
    <property type="match status" value="1"/>
</dbReference>
<comment type="caution">
    <text evidence="5">The sequence shown here is derived from an EMBL/GenBank/DDBJ whole genome shotgun (WGS) entry which is preliminary data.</text>
</comment>
<dbReference type="Pfam" id="PF01408">
    <property type="entry name" value="GFO_IDH_MocA"/>
    <property type="match status" value="1"/>
</dbReference>
<dbReference type="Gene3D" id="3.40.50.720">
    <property type="entry name" value="NAD(P)-binding Rossmann-like Domain"/>
    <property type="match status" value="1"/>
</dbReference>
<accession>A0A511ZMJ4</accession>
<evidence type="ECO:0000259" key="4">
    <source>
        <dbReference type="Pfam" id="PF02894"/>
    </source>
</evidence>
<proteinExistence type="inferred from homology"/>
<name>A0A511ZMJ4_9BACI</name>
<feature type="domain" description="Gfo/Idh/MocA-like oxidoreductase C-terminal" evidence="4">
    <location>
        <begin position="202"/>
        <end position="352"/>
    </location>
</feature>
<dbReference type="PANTHER" id="PTHR43818">
    <property type="entry name" value="BCDNA.GH03377"/>
    <property type="match status" value="1"/>
</dbReference>
<dbReference type="Gene3D" id="3.30.360.10">
    <property type="entry name" value="Dihydrodipicolinate Reductase, domain 2"/>
    <property type="match status" value="1"/>
</dbReference>
<dbReference type="RefSeq" id="WP_147211591.1">
    <property type="nucleotide sequence ID" value="NZ_BJYM01000015.1"/>
</dbReference>
<keyword evidence="6" id="KW-1185">Reference proteome</keyword>
<protein>
    <submittedName>
        <fullName evidence="5">Oxidoreductase</fullName>
    </submittedName>
</protein>
<dbReference type="InterPro" id="IPR050463">
    <property type="entry name" value="Gfo/Idh/MocA_oxidrdct_glycsds"/>
</dbReference>
<evidence type="ECO:0000256" key="2">
    <source>
        <dbReference type="ARBA" id="ARBA00023002"/>
    </source>
</evidence>
<evidence type="ECO:0000259" key="3">
    <source>
        <dbReference type="Pfam" id="PF01408"/>
    </source>
</evidence>
<dbReference type="AlphaFoldDB" id="A0A511ZMJ4"/>
<dbReference type="InterPro" id="IPR036291">
    <property type="entry name" value="NAD(P)-bd_dom_sf"/>
</dbReference>
<reference evidence="5 6" key="1">
    <citation type="submission" date="2019-07" db="EMBL/GenBank/DDBJ databases">
        <title>Whole genome shotgun sequence of Oceanobacillus sojae NBRC 105379.</title>
        <authorList>
            <person name="Hosoyama A."/>
            <person name="Uohara A."/>
            <person name="Ohji S."/>
            <person name="Ichikawa N."/>
        </authorList>
    </citation>
    <scope>NUCLEOTIDE SEQUENCE [LARGE SCALE GENOMIC DNA]</scope>
    <source>
        <strain evidence="5 6">NBRC 105379</strain>
    </source>
</reference>
<sequence>MTNIKKEDKLVKIGVLGAGQISQAAHFDSIRRSSNAELYAICDLDEFLLNEMDAIYHPARLYRDYDEMLADPAIDAIVIGIADNFHVPMTIKAVQAGKPVLVEKPLGMSIEEVEELGEYVKNSNLHVQVGNMKRFDPGIEAAKDFIDQEMGEMLALKAWYCDNTYRYTTTDNVQPVILEGPNAKKPAGNPKADKRRYYMRGHGSHLFDTARYLGGNIIAVTAWLTEKYGSYSWFVTAEYENGFVGQLDLTLQVRMDWHEGFEVYGEHGSIIAKTYNPWFFKGSDVEIFKASDDSYHRPVAADGHFYRRQIEDFARTVLTGEKGRGATVFDGIETMKIMQAVQKSVEIGQKVRVDSVSGDL</sequence>
<keyword evidence="2" id="KW-0560">Oxidoreductase</keyword>
<dbReference type="InterPro" id="IPR004104">
    <property type="entry name" value="Gfo/Idh/MocA-like_OxRdtase_C"/>
</dbReference>
<dbReference type="OrthoDB" id="9815825at2"/>
<dbReference type="Proteomes" id="UP000321558">
    <property type="component" value="Unassembled WGS sequence"/>
</dbReference>
<evidence type="ECO:0000313" key="5">
    <source>
        <dbReference type="EMBL" id="GEN88678.1"/>
    </source>
</evidence>
<dbReference type="GO" id="GO:0000166">
    <property type="term" value="F:nucleotide binding"/>
    <property type="evidence" value="ECO:0007669"/>
    <property type="project" value="InterPro"/>
</dbReference>
<dbReference type="InterPro" id="IPR000683">
    <property type="entry name" value="Gfo/Idh/MocA-like_OxRdtase_N"/>
</dbReference>
<dbReference type="STRING" id="582851.GCA_900162665_01452"/>
<dbReference type="EMBL" id="BJYM01000015">
    <property type="protein sequence ID" value="GEN88678.1"/>
    <property type="molecule type" value="Genomic_DNA"/>
</dbReference>
<dbReference type="SUPFAM" id="SSF55347">
    <property type="entry name" value="Glyceraldehyde-3-phosphate dehydrogenase-like, C-terminal domain"/>
    <property type="match status" value="1"/>
</dbReference>
<feature type="domain" description="Gfo/Idh/MocA-like oxidoreductase N-terminal" evidence="3">
    <location>
        <begin position="11"/>
        <end position="130"/>
    </location>
</feature>
<dbReference type="PANTHER" id="PTHR43818:SF11">
    <property type="entry name" value="BCDNA.GH03377"/>
    <property type="match status" value="1"/>
</dbReference>
<comment type="similarity">
    <text evidence="1">Belongs to the Gfo/Idh/MocA family.</text>
</comment>
<evidence type="ECO:0000313" key="6">
    <source>
        <dbReference type="Proteomes" id="UP000321558"/>
    </source>
</evidence>